<dbReference type="InterPro" id="IPR028998">
    <property type="entry name" value="RimP_C"/>
</dbReference>
<dbReference type="PANTHER" id="PTHR33867">
    <property type="entry name" value="RIBOSOME MATURATION FACTOR RIMP"/>
    <property type="match status" value="1"/>
</dbReference>
<dbReference type="InterPro" id="IPR036847">
    <property type="entry name" value="RimP_C_sf"/>
</dbReference>
<keyword evidence="2 3" id="KW-0690">Ribosome biogenesis</keyword>
<reference evidence="6" key="1">
    <citation type="journal article" date="2020" name="mSystems">
        <title>Genome- and Community-Level Interaction Insights into Carbon Utilization and Element Cycling Functions of Hydrothermarchaeota in Hydrothermal Sediment.</title>
        <authorList>
            <person name="Zhou Z."/>
            <person name="Liu Y."/>
            <person name="Xu W."/>
            <person name="Pan J."/>
            <person name="Luo Z.H."/>
            <person name="Li M."/>
        </authorList>
    </citation>
    <scope>NUCLEOTIDE SEQUENCE [LARGE SCALE GENOMIC DNA]</scope>
    <source>
        <strain evidence="6">SpSt-301</strain>
    </source>
</reference>
<feature type="domain" description="Ribosome maturation factor RimP N-terminal" evidence="4">
    <location>
        <begin position="39"/>
        <end position="110"/>
    </location>
</feature>
<evidence type="ECO:0000256" key="1">
    <source>
        <dbReference type="ARBA" id="ARBA00022490"/>
    </source>
</evidence>
<evidence type="ECO:0000256" key="3">
    <source>
        <dbReference type="HAMAP-Rule" id="MF_01077"/>
    </source>
</evidence>
<evidence type="ECO:0000259" key="5">
    <source>
        <dbReference type="Pfam" id="PF17384"/>
    </source>
</evidence>
<name>A0A7C1FDE7_9THEO</name>
<dbReference type="InterPro" id="IPR003728">
    <property type="entry name" value="Ribosome_maturation_RimP"/>
</dbReference>
<dbReference type="InterPro" id="IPR035956">
    <property type="entry name" value="RimP_N_sf"/>
</dbReference>
<accession>A0A7C1FDE7</accession>
<dbReference type="GO" id="GO:0006412">
    <property type="term" value="P:translation"/>
    <property type="evidence" value="ECO:0007669"/>
    <property type="project" value="TreeGrafter"/>
</dbReference>
<dbReference type="Pfam" id="PF02576">
    <property type="entry name" value="RimP_N"/>
    <property type="match status" value="1"/>
</dbReference>
<evidence type="ECO:0000313" key="6">
    <source>
        <dbReference type="EMBL" id="HDW51668.1"/>
    </source>
</evidence>
<proteinExistence type="inferred from homology"/>
<dbReference type="Pfam" id="PF17384">
    <property type="entry name" value="DUF150_C"/>
    <property type="match status" value="1"/>
</dbReference>
<dbReference type="GO" id="GO:0005829">
    <property type="term" value="C:cytosol"/>
    <property type="evidence" value="ECO:0007669"/>
    <property type="project" value="TreeGrafter"/>
</dbReference>
<keyword evidence="1 3" id="KW-0963">Cytoplasm</keyword>
<dbReference type="EMBL" id="DSMV01000175">
    <property type="protein sequence ID" value="HDW51668.1"/>
    <property type="molecule type" value="Genomic_DNA"/>
</dbReference>
<protein>
    <recommendedName>
        <fullName evidence="3">Ribosome maturation factor RimP</fullName>
    </recommendedName>
</protein>
<dbReference type="Gene3D" id="3.30.300.70">
    <property type="entry name" value="RimP-like superfamily, N-terminal"/>
    <property type="match status" value="1"/>
</dbReference>
<dbReference type="FunFam" id="3.30.300.70:FF:000001">
    <property type="entry name" value="Ribosome maturation factor RimP"/>
    <property type="match status" value="1"/>
</dbReference>
<dbReference type="SUPFAM" id="SSF74942">
    <property type="entry name" value="YhbC-like, C-terminal domain"/>
    <property type="match status" value="1"/>
</dbReference>
<dbReference type="AlphaFoldDB" id="A0A7C1FDE7"/>
<feature type="domain" description="Ribosome maturation factor RimP C-terminal" evidence="5">
    <location>
        <begin position="113"/>
        <end position="178"/>
    </location>
</feature>
<comment type="caution">
    <text evidence="6">The sequence shown here is derived from an EMBL/GenBank/DDBJ whole genome shotgun (WGS) entry which is preliminary data.</text>
</comment>
<dbReference type="HAMAP" id="MF_01077">
    <property type="entry name" value="RimP"/>
    <property type="match status" value="1"/>
</dbReference>
<organism evidence="6">
    <name type="scientific">Ammonifex degensii</name>
    <dbReference type="NCBI Taxonomy" id="42838"/>
    <lineage>
        <taxon>Bacteria</taxon>
        <taxon>Bacillati</taxon>
        <taxon>Bacillota</taxon>
        <taxon>Clostridia</taxon>
        <taxon>Thermoanaerobacterales</taxon>
        <taxon>Thermoanaerobacteraceae</taxon>
        <taxon>Ammonifex</taxon>
    </lineage>
</organism>
<dbReference type="CDD" id="cd01734">
    <property type="entry name" value="YlxS_C"/>
    <property type="match status" value="1"/>
</dbReference>
<comment type="function">
    <text evidence="3">Required for maturation of 30S ribosomal subunits.</text>
</comment>
<dbReference type="GO" id="GO:0000028">
    <property type="term" value="P:ribosomal small subunit assembly"/>
    <property type="evidence" value="ECO:0007669"/>
    <property type="project" value="TreeGrafter"/>
</dbReference>
<dbReference type="InterPro" id="IPR028989">
    <property type="entry name" value="RimP_N"/>
</dbReference>
<dbReference type="Gene3D" id="2.30.30.180">
    <property type="entry name" value="Ribosome maturation factor RimP, C-terminal domain"/>
    <property type="match status" value="1"/>
</dbReference>
<sequence>MLAKSGWFPLFRVNLGAVPRGGLAVTEKQRIPDQVLAVAKPLAEMLGLEIVDVVFRKEGGRWVLRVFIDKTEGVGLDDCEAFSERLGHLLDQQDMIPHAYALEVSSPGVERPLKKPADFLRFRGREACIVTTVALGGRRKFTGQIVAADGEKVRLLVEGNELEIPYAAVRRANLVFRWQ</sequence>
<gene>
    <name evidence="3" type="primary">rimP</name>
    <name evidence="6" type="ORF">ENQ35_02890</name>
</gene>
<comment type="similarity">
    <text evidence="3">Belongs to the RimP family.</text>
</comment>
<dbReference type="PANTHER" id="PTHR33867:SF1">
    <property type="entry name" value="RIBOSOME MATURATION FACTOR RIMP"/>
    <property type="match status" value="1"/>
</dbReference>
<comment type="subcellular location">
    <subcellularLocation>
        <location evidence="3">Cytoplasm</location>
    </subcellularLocation>
</comment>
<evidence type="ECO:0000259" key="4">
    <source>
        <dbReference type="Pfam" id="PF02576"/>
    </source>
</evidence>
<dbReference type="SUPFAM" id="SSF75420">
    <property type="entry name" value="YhbC-like, N-terminal domain"/>
    <property type="match status" value="1"/>
</dbReference>
<evidence type="ECO:0000256" key="2">
    <source>
        <dbReference type="ARBA" id="ARBA00022517"/>
    </source>
</evidence>